<protein>
    <recommendedName>
        <fullName evidence="1">NAD-dependent epimerase/dehydratase domain-containing protein</fullName>
    </recommendedName>
</protein>
<organism evidence="2 3">
    <name type="scientific">Coemansia guatemalensis</name>
    <dbReference type="NCBI Taxonomy" id="2761395"/>
    <lineage>
        <taxon>Eukaryota</taxon>
        <taxon>Fungi</taxon>
        <taxon>Fungi incertae sedis</taxon>
        <taxon>Zoopagomycota</taxon>
        <taxon>Kickxellomycotina</taxon>
        <taxon>Kickxellomycetes</taxon>
        <taxon>Kickxellales</taxon>
        <taxon>Kickxellaceae</taxon>
        <taxon>Coemansia</taxon>
    </lineage>
</organism>
<comment type="caution">
    <text evidence="2">The sequence shown here is derived from an EMBL/GenBank/DDBJ whole genome shotgun (WGS) entry which is preliminary data.</text>
</comment>
<reference evidence="2" key="1">
    <citation type="submission" date="2022-07" db="EMBL/GenBank/DDBJ databases">
        <title>Phylogenomic reconstructions and comparative analyses of Kickxellomycotina fungi.</title>
        <authorList>
            <person name="Reynolds N.K."/>
            <person name="Stajich J.E."/>
            <person name="Barry K."/>
            <person name="Grigoriev I.V."/>
            <person name="Crous P."/>
            <person name="Smith M.E."/>
        </authorList>
    </citation>
    <scope>NUCLEOTIDE SEQUENCE</scope>
    <source>
        <strain evidence="2">NRRL 1565</strain>
    </source>
</reference>
<dbReference type="InterPro" id="IPR036291">
    <property type="entry name" value="NAD(P)-bd_dom_sf"/>
</dbReference>
<keyword evidence="3" id="KW-1185">Reference proteome</keyword>
<dbReference type="InterPro" id="IPR050177">
    <property type="entry name" value="Lipid_A_modif_metabolic_enz"/>
</dbReference>
<dbReference type="AlphaFoldDB" id="A0A9W8LTV4"/>
<dbReference type="InterPro" id="IPR001509">
    <property type="entry name" value="Epimerase_deHydtase"/>
</dbReference>
<gene>
    <name evidence="2" type="ORF">H4R20_003311</name>
</gene>
<dbReference type="PANTHER" id="PTHR43245">
    <property type="entry name" value="BIFUNCTIONAL POLYMYXIN RESISTANCE PROTEIN ARNA"/>
    <property type="match status" value="1"/>
</dbReference>
<sequence>MPSFLVFGCANFYGRAVIELLCAERDKAVAENEAAKDSWVIRGVDKILPELASFPDATLKLYESFDYRIGNLRCHDFIQRAFEKATDDNAPWDYVINFAAEHKFGQTPCVYEEDVHHLSIDIAKLAVENNAGALVHLSTAHLYAVSRDGNSADNNSRHKEDAPVEALNALAGSHVRAEQDIQKLSDKLQGLAILRPSLCYGPGDRQNVVPLLIAAQLSRESGESMEVLWDKDLRVNTVHVSDVARATLLAARHCKQHKQKLTFNLSDPGDTTNAKLAKTVAQLFAVKPSFHNFAFNYIAKRLKTSELTEEVNESLLGPWMELLAKYNVANSPLSPYLDQEHPYCRLEYRPLGIDGSLIEKVLGFKYEYAEISKDALRQMIEEFQQLGLWPKTEF</sequence>
<dbReference type="EMBL" id="JANBUO010000673">
    <property type="protein sequence ID" value="KAJ2802360.1"/>
    <property type="molecule type" value="Genomic_DNA"/>
</dbReference>
<dbReference type="Pfam" id="PF01370">
    <property type="entry name" value="Epimerase"/>
    <property type="match status" value="1"/>
</dbReference>
<name>A0A9W8LTV4_9FUNG</name>
<proteinExistence type="predicted"/>
<dbReference type="OrthoDB" id="16464at2759"/>
<dbReference type="Gene3D" id="3.40.50.720">
    <property type="entry name" value="NAD(P)-binding Rossmann-like Domain"/>
    <property type="match status" value="1"/>
</dbReference>
<evidence type="ECO:0000313" key="2">
    <source>
        <dbReference type="EMBL" id="KAJ2802360.1"/>
    </source>
</evidence>
<dbReference type="Proteomes" id="UP001140094">
    <property type="component" value="Unassembled WGS sequence"/>
</dbReference>
<evidence type="ECO:0000313" key="3">
    <source>
        <dbReference type="Proteomes" id="UP001140094"/>
    </source>
</evidence>
<dbReference type="PANTHER" id="PTHR43245:SF11">
    <property type="entry name" value="LD23561P"/>
    <property type="match status" value="1"/>
</dbReference>
<dbReference type="SUPFAM" id="SSF51735">
    <property type="entry name" value="NAD(P)-binding Rossmann-fold domains"/>
    <property type="match status" value="1"/>
</dbReference>
<evidence type="ECO:0000259" key="1">
    <source>
        <dbReference type="Pfam" id="PF01370"/>
    </source>
</evidence>
<accession>A0A9W8LTV4</accession>
<feature type="domain" description="NAD-dependent epimerase/dehydratase" evidence="1">
    <location>
        <begin position="46"/>
        <end position="265"/>
    </location>
</feature>